<comment type="similarity">
    <text evidence="1 5">Belongs to the Frigida family.</text>
</comment>
<keyword evidence="2 5" id="KW-0217">Developmental protein</keyword>
<evidence type="ECO:0000256" key="5">
    <source>
        <dbReference type="RuleBase" id="RU364012"/>
    </source>
</evidence>
<dbReference type="InterPro" id="IPR012474">
    <property type="entry name" value="Frigida"/>
</dbReference>
<keyword evidence="3 5" id="KW-0221">Differentiation</keyword>
<dbReference type="PANTHER" id="PTHR31791:SF41">
    <property type="entry name" value="FRIGIDA-LIKE PROTEIN"/>
    <property type="match status" value="1"/>
</dbReference>
<proteinExistence type="inferred from homology"/>
<gene>
    <name evidence="7" type="ORF">OSB04_007493</name>
</gene>
<keyword evidence="8" id="KW-1185">Reference proteome</keyword>
<evidence type="ECO:0000256" key="1">
    <source>
        <dbReference type="ARBA" id="ARBA00008956"/>
    </source>
</evidence>
<feature type="compositionally biased region" description="Basic and acidic residues" evidence="6">
    <location>
        <begin position="451"/>
        <end position="461"/>
    </location>
</feature>
<dbReference type="GO" id="GO:0030154">
    <property type="term" value="P:cell differentiation"/>
    <property type="evidence" value="ECO:0007669"/>
    <property type="project" value="UniProtKB-KW"/>
</dbReference>
<sequence length="598" mass="65455">MADVDLNNAFNLTPSLLEQLGKALIELEAHKDGAADTVSFTEISEHFRDLEAKMMKKYSDLEAREKAFKQEELDGQSLIAEKEAAVAAKEQDMFDRIQVLKDAAVAVIAEARANHPSPSFYTDEVTDDAETNKVSCSLDETNASLADPKGESSGKPVGEAVTFVQELTQFCEQMDSKGLLTFVMENRKNSSVLCDELSHALKSSVEPGRLILDSLDGFYPSPPDGTEGGDDNNKTDVAALEGRRQSCIYVMEALNAMLARAGSGADHLLNHEIKQQAKAIADEWRPKLAHDDAAAANGKSLEAEAFLQLLATFRIASEFNEDELCKLAFAVCERRQAPELCRSLGLAHKMPGVIEELISTGKLISAVHFVHAFELVEKFPTVPLLKTYLKDLRRNSQGKRGHHSESAQNDGNLRELVGLRNVVYCVQKYELEAEYPLEALHRRLGQLERANVDRKRFRDSPTKPTHTKKPRANGGGGSGGGGIQVYGYRSPAAASLAVSGRQPPSQVYMDRPHYAAPPTSERYPPPSHAAMNDPYNYQPPPQPAQSTYSQQVYEQGAYYYQQDDRSAAAAAVAAAAAPPPAYGGYAGNTVQPSYQPYM</sequence>
<comment type="caution">
    <text evidence="7">The sequence shown here is derived from an EMBL/GenBank/DDBJ whole genome shotgun (WGS) entry which is preliminary data.</text>
</comment>
<evidence type="ECO:0000256" key="6">
    <source>
        <dbReference type="SAM" id="MobiDB-lite"/>
    </source>
</evidence>
<evidence type="ECO:0000313" key="8">
    <source>
        <dbReference type="Proteomes" id="UP001172457"/>
    </source>
</evidence>
<evidence type="ECO:0000256" key="3">
    <source>
        <dbReference type="ARBA" id="ARBA00022782"/>
    </source>
</evidence>
<dbReference type="Proteomes" id="UP001172457">
    <property type="component" value="Chromosome 2"/>
</dbReference>
<evidence type="ECO:0000256" key="4">
    <source>
        <dbReference type="ARBA" id="ARBA00023089"/>
    </source>
</evidence>
<dbReference type="EMBL" id="JARYMX010000002">
    <property type="protein sequence ID" value="KAJ9562333.1"/>
    <property type="molecule type" value="Genomic_DNA"/>
</dbReference>
<evidence type="ECO:0000256" key="2">
    <source>
        <dbReference type="ARBA" id="ARBA00022473"/>
    </source>
</evidence>
<evidence type="ECO:0000313" key="7">
    <source>
        <dbReference type="EMBL" id="KAJ9562333.1"/>
    </source>
</evidence>
<feature type="region of interest" description="Disordered" evidence="6">
    <location>
        <begin position="511"/>
        <end position="532"/>
    </location>
</feature>
<feature type="region of interest" description="Disordered" evidence="6">
    <location>
        <begin position="451"/>
        <end position="484"/>
    </location>
</feature>
<protein>
    <recommendedName>
        <fullName evidence="5">FRIGIDA-like protein</fullName>
    </recommendedName>
</protein>
<organism evidence="7 8">
    <name type="scientific">Centaurea solstitialis</name>
    <name type="common">yellow star-thistle</name>
    <dbReference type="NCBI Taxonomy" id="347529"/>
    <lineage>
        <taxon>Eukaryota</taxon>
        <taxon>Viridiplantae</taxon>
        <taxon>Streptophyta</taxon>
        <taxon>Embryophyta</taxon>
        <taxon>Tracheophyta</taxon>
        <taxon>Spermatophyta</taxon>
        <taxon>Magnoliopsida</taxon>
        <taxon>eudicotyledons</taxon>
        <taxon>Gunneridae</taxon>
        <taxon>Pentapetalae</taxon>
        <taxon>asterids</taxon>
        <taxon>campanulids</taxon>
        <taxon>Asterales</taxon>
        <taxon>Asteraceae</taxon>
        <taxon>Carduoideae</taxon>
        <taxon>Cardueae</taxon>
        <taxon>Centaureinae</taxon>
        <taxon>Centaurea</taxon>
    </lineage>
</organism>
<feature type="compositionally biased region" description="Gly residues" evidence="6">
    <location>
        <begin position="473"/>
        <end position="484"/>
    </location>
</feature>
<dbReference type="PANTHER" id="PTHR31791">
    <property type="entry name" value="FRIGIDA-LIKE PROTEIN 3-RELATED"/>
    <property type="match status" value="1"/>
</dbReference>
<keyword evidence="4 5" id="KW-0287">Flowering</keyword>
<accession>A0AA38TJZ7</accession>
<dbReference type="GO" id="GO:0009908">
    <property type="term" value="P:flower development"/>
    <property type="evidence" value="ECO:0007669"/>
    <property type="project" value="UniProtKB-KW"/>
</dbReference>
<dbReference type="Pfam" id="PF07899">
    <property type="entry name" value="Frigida"/>
    <property type="match status" value="1"/>
</dbReference>
<name>A0AA38TJZ7_9ASTR</name>
<dbReference type="AlphaFoldDB" id="A0AA38TJZ7"/>
<reference evidence="7" key="1">
    <citation type="submission" date="2023-03" db="EMBL/GenBank/DDBJ databases">
        <title>Chromosome-scale reference genome and RAD-based genetic map of yellow starthistle (Centaurea solstitialis) reveal putative structural variation and QTLs associated with invader traits.</title>
        <authorList>
            <person name="Reatini B."/>
            <person name="Cang F.A."/>
            <person name="Jiang Q."/>
            <person name="Mckibben M.T.W."/>
            <person name="Barker M.S."/>
            <person name="Rieseberg L.H."/>
            <person name="Dlugosch K.M."/>
        </authorList>
    </citation>
    <scope>NUCLEOTIDE SEQUENCE</scope>
    <source>
        <strain evidence="7">CAN-66</strain>
        <tissue evidence="7">Leaf</tissue>
    </source>
</reference>